<dbReference type="AlphaFoldDB" id="A0A3S0JMB0"/>
<protein>
    <submittedName>
        <fullName evidence="1">Glycosyltransferase family 1 protein</fullName>
    </submittedName>
</protein>
<dbReference type="Proteomes" id="UP000271705">
    <property type="component" value="Unassembled WGS sequence"/>
</dbReference>
<evidence type="ECO:0000313" key="1">
    <source>
        <dbReference type="EMBL" id="RTQ86199.1"/>
    </source>
</evidence>
<dbReference type="GO" id="GO:0016740">
    <property type="term" value="F:transferase activity"/>
    <property type="evidence" value="ECO:0007669"/>
    <property type="project" value="UniProtKB-KW"/>
</dbReference>
<accession>A0A3S0JMB0</accession>
<name>A0A3S0JMB0_STEMA</name>
<comment type="caution">
    <text evidence="1">The sequence shown here is derived from an EMBL/GenBank/DDBJ whole genome shotgun (WGS) entry which is preliminary data.</text>
</comment>
<evidence type="ECO:0000313" key="2">
    <source>
        <dbReference type="Proteomes" id="UP000271705"/>
    </source>
</evidence>
<reference evidence="1 2" key="1">
    <citation type="submission" date="2018-12" db="EMBL/GenBank/DDBJ databases">
        <authorList>
            <person name="Kartti S."/>
            <person name="Manni A."/>
            <person name="Chemao El Fihri M.W."/>
            <person name="Laamarti M."/>
            <person name="Temsamani L."/>
            <person name="El Jamali J.E."/>
            <person name="Ouadghiri M."/>
            <person name="Ibrahimi A."/>
            <person name="Filati-Maltouf A."/>
        </authorList>
    </citation>
    <scope>NUCLEOTIDE SEQUENCE [LARGE SCALE GENOMIC DNA]</scope>
    <source>
        <strain evidence="1 2">MDMC339</strain>
    </source>
</reference>
<proteinExistence type="predicted"/>
<gene>
    <name evidence="1" type="ORF">EKL94_18810</name>
</gene>
<keyword evidence="1" id="KW-0808">Transferase</keyword>
<dbReference type="EMBL" id="RXLZ01000070">
    <property type="protein sequence ID" value="RTQ86199.1"/>
    <property type="molecule type" value="Genomic_DNA"/>
</dbReference>
<sequence length="482" mass="53679">MLERMTHSRWVRNRYTRRVAHWVRRLYALLFGPDGLEQAGTHGASAPAMPAWLQEEMLMLAALEPELLPPGSGVDRYAFYAVPMDVAPGRVFDAVSQAIGSLPYSHVLLIPWLKQGGADRGILYHCNAIVESNAKARILVLSTENATSPWASRLPPQATHVDFGGLCASLDFNQQVAVMTRVLVQLRAPLVHLVNSRVGWEMILRHGLALTQHSRIYASIFCDDYDQRMNPVGYARDYLRYCYPYLSAVICDNSCYPRIWTRELGIPASLFTVVPFPYDGTLPEAVDVALSADTAARVLWAGRLDRQKRPDLLAAIAARMPDVQFDVYGAQVMSGAAGQDLQRLRSLTNVTLHGEFNRLEVVASSEHFAYLHTTAWEGTPTILFDVAAARLPICAAAVGGIVDFLATQDMVAVADDVDGFVQELGRLRASATLRNERVTRQVESLRRDRGWSDFRQRLRELDGYLAPDTAAQHKSRMEGTQE</sequence>
<organism evidence="1 2">
    <name type="scientific">Stenotrophomonas maltophilia</name>
    <name type="common">Pseudomonas maltophilia</name>
    <name type="synonym">Xanthomonas maltophilia</name>
    <dbReference type="NCBI Taxonomy" id="40324"/>
    <lineage>
        <taxon>Bacteria</taxon>
        <taxon>Pseudomonadati</taxon>
        <taxon>Pseudomonadota</taxon>
        <taxon>Gammaproteobacteria</taxon>
        <taxon>Lysobacterales</taxon>
        <taxon>Lysobacteraceae</taxon>
        <taxon>Stenotrophomonas</taxon>
        <taxon>Stenotrophomonas maltophilia group</taxon>
    </lineage>
</organism>
<dbReference type="Pfam" id="PF13692">
    <property type="entry name" value="Glyco_trans_1_4"/>
    <property type="match status" value="1"/>
</dbReference>
<dbReference type="SUPFAM" id="SSF53756">
    <property type="entry name" value="UDP-Glycosyltransferase/glycogen phosphorylase"/>
    <property type="match status" value="1"/>
</dbReference>
<dbReference type="Gene3D" id="3.40.50.2000">
    <property type="entry name" value="Glycogen Phosphorylase B"/>
    <property type="match status" value="2"/>
</dbReference>